<dbReference type="EMBL" id="HF935539">
    <property type="protein sequence ID" value="CCX10391.1"/>
    <property type="molecule type" value="Genomic_DNA"/>
</dbReference>
<evidence type="ECO:0000313" key="2">
    <source>
        <dbReference type="Proteomes" id="UP000018144"/>
    </source>
</evidence>
<reference evidence="1 2" key="1">
    <citation type="journal article" date="2013" name="PLoS Genet.">
        <title>The genome and development-dependent transcriptomes of Pyronema confluens: a window into fungal evolution.</title>
        <authorList>
            <person name="Traeger S."/>
            <person name="Altegoer F."/>
            <person name="Freitag M."/>
            <person name="Gabaldon T."/>
            <person name="Kempken F."/>
            <person name="Kumar A."/>
            <person name="Marcet-Houben M."/>
            <person name="Poggeler S."/>
            <person name="Stajich J.E."/>
            <person name="Nowrousian M."/>
        </authorList>
    </citation>
    <scope>NUCLEOTIDE SEQUENCE [LARGE SCALE GENOMIC DNA]</scope>
    <source>
        <strain evidence="2">CBS 100304</strain>
        <tissue evidence="1">Vegetative mycelium</tissue>
    </source>
</reference>
<dbReference type="AlphaFoldDB" id="U4L291"/>
<sequence>MSIPHQKLKSAVRSPHLQSSWLNGVAFRRHHEP</sequence>
<keyword evidence="2" id="KW-1185">Reference proteome</keyword>
<gene>
    <name evidence="1" type="ORF">PCON_09985</name>
</gene>
<accession>U4L291</accession>
<evidence type="ECO:0000313" key="1">
    <source>
        <dbReference type="EMBL" id="CCX10391.1"/>
    </source>
</evidence>
<organism evidence="1 2">
    <name type="scientific">Pyronema omphalodes (strain CBS 100304)</name>
    <name type="common">Pyronema confluens</name>
    <dbReference type="NCBI Taxonomy" id="1076935"/>
    <lineage>
        <taxon>Eukaryota</taxon>
        <taxon>Fungi</taxon>
        <taxon>Dikarya</taxon>
        <taxon>Ascomycota</taxon>
        <taxon>Pezizomycotina</taxon>
        <taxon>Pezizomycetes</taxon>
        <taxon>Pezizales</taxon>
        <taxon>Pyronemataceae</taxon>
        <taxon>Pyronema</taxon>
    </lineage>
</organism>
<dbReference type="Proteomes" id="UP000018144">
    <property type="component" value="Unassembled WGS sequence"/>
</dbReference>
<proteinExistence type="predicted"/>
<name>U4L291_PYROM</name>
<protein>
    <submittedName>
        <fullName evidence="1">Uncharacterized protein</fullName>
    </submittedName>
</protein>